<evidence type="ECO:0000313" key="3">
    <source>
        <dbReference type="RefSeq" id="XP_035435514.2"/>
    </source>
</evidence>
<protein>
    <submittedName>
        <fullName evidence="3">Uncharacterized protein LOC118266224</fullName>
    </submittedName>
</protein>
<dbReference type="OrthoDB" id="7491799at2759"/>
<feature type="chain" id="PRO_5040172891" evidence="1">
    <location>
        <begin position="16"/>
        <end position="203"/>
    </location>
</feature>
<keyword evidence="2" id="KW-1185">Reference proteome</keyword>
<name>A0A9R0D010_SPOFR</name>
<sequence length="203" mass="20755">MRVLILAALIAVAVAHPGLVPVGPAGPVPAPEPEAIPPIAIGPAVVDDIHPIAIGPAVVDDLHPIAIGPAVIDNLHPIAIGPAVIDNLHPISIGPAIIDHILPEPEAVIEPEILPDPVHIVPEPVVVPAPAPSPKGPLVQIILNINSVESAGAAVPVKPVHVVDEAPEPVHVVDEPEPVYIPPAVIGVPVLPQPAVESHQHHH</sequence>
<evidence type="ECO:0000313" key="2">
    <source>
        <dbReference type="Proteomes" id="UP000829999"/>
    </source>
</evidence>
<keyword evidence="1" id="KW-0732">Signal</keyword>
<evidence type="ECO:0000256" key="1">
    <source>
        <dbReference type="SAM" id="SignalP"/>
    </source>
</evidence>
<organism evidence="2 3">
    <name type="scientific">Spodoptera frugiperda</name>
    <name type="common">Fall armyworm</name>
    <dbReference type="NCBI Taxonomy" id="7108"/>
    <lineage>
        <taxon>Eukaryota</taxon>
        <taxon>Metazoa</taxon>
        <taxon>Ecdysozoa</taxon>
        <taxon>Arthropoda</taxon>
        <taxon>Hexapoda</taxon>
        <taxon>Insecta</taxon>
        <taxon>Pterygota</taxon>
        <taxon>Neoptera</taxon>
        <taxon>Endopterygota</taxon>
        <taxon>Lepidoptera</taxon>
        <taxon>Glossata</taxon>
        <taxon>Ditrysia</taxon>
        <taxon>Noctuoidea</taxon>
        <taxon>Noctuidae</taxon>
        <taxon>Amphipyrinae</taxon>
        <taxon>Spodoptera</taxon>
    </lineage>
</organism>
<proteinExistence type="predicted"/>
<dbReference type="Proteomes" id="UP000829999">
    <property type="component" value="Chromosome 7"/>
</dbReference>
<accession>A0A9R0D010</accession>
<feature type="signal peptide" evidence="1">
    <location>
        <begin position="1"/>
        <end position="15"/>
    </location>
</feature>
<gene>
    <name evidence="3" type="primary">LOC118266224</name>
</gene>
<dbReference type="AlphaFoldDB" id="A0A9R0D010"/>
<reference evidence="3" key="1">
    <citation type="submission" date="2025-08" db="UniProtKB">
        <authorList>
            <consortium name="RefSeq"/>
        </authorList>
    </citation>
    <scope>IDENTIFICATION</scope>
    <source>
        <tissue evidence="3">Whole larval tissue</tissue>
    </source>
</reference>
<dbReference type="RefSeq" id="XP_035435514.2">
    <property type="nucleotide sequence ID" value="XM_035579621.2"/>
</dbReference>
<dbReference type="GeneID" id="118266224"/>